<evidence type="ECO:0000313" key="4">
    <source>
        <dbReference type="EMBL" id="CAH1436025.1"/>
    </source>
</evidence>
<dbReference type="AlphaFoldDB" id="A0AAU9NAR1"/>
<evidence type="ECO:0000259" key="3">
    <source>
        <dbReference type="Pfam" id="PF03725"/>
    </source>
</evidence>
<protein>
    <recommendedName>
        <fullName evidence="3">Exoribonuclease phosphorolytic domain-containing protein</fullName>
    </recommendedName>
</protein>
<gene>
    <name evidence="4" type="ORF">LVIROSA_LOCUS22420</name>
</gene>
<name>A0AAU9NAR1_9ASTR</name>
<reference evidence="4 5" key="1">
    <citation type="submission" date="2022-01" db="EMBL/GenBank/DDBJ databases">
        <authorList>
            <person name="Xiong W."/>
            <person name="Schranz E."/>
        </authorList>
    </citation>
    <scope>NUCLEOTIDE SEQUENCE [LARGE SCALE GENOMIC DNA]</scope>
</reference>
<sequence>MKKFIESALLSDLRVDGRRPFDYRKLLSSSEEIWLMLSNSAALAALITFRRPECTIGGEMIKKSLYIHQRCGEPLPLIIHHLPVAVTFGFYGKENIVVIDPTHHEEGLMGGSMTATLNTNGEVCAIQKAGGEGVLQSVIMQCFTHCFC</sequence>
<dbReference type="Pfam" id="PF03725">
    <property type="entry name" value="RNase_PH_C"/>
    <property type="match status" value="1"/>
</dbReference>
<dbReference type="Proteomes" id="UP001157418">
    <property type="component" value="Unassembled WGS sequence"/>
</dbReference>
<dbReference type="GO" id="GO:0000467">
    <property type="term" value="P:exonucleolytic trimming to generate mature 3'-end of 5.8S rRNA from tricistronic rRNA transcript (SSU-rRNA, 5.8S rRNA, LSU-rRNA)"/>
    <property type="evidence" value="ECO:0007669"/>
    <property type="project" value="TreeGrafter"/>
</dbReference>
<evidence type="ECO:0000313" key="5">
    <source>
        <dbReference type="Proteomes" id="UP001157418"/>
    </source>
</evidence>
<dbReference type="GO" id="GO:0016075">
    <property type="term" value="P:rRNA catabolic process"/>
    <property type="evidence" value="ECO:0007669"/>
    <property type="project" value="TreeGrafter"/>
</dbReference>
<dbReference type="GO" id="GO:0071038">
    <property type="term" value="P:TRAMP-dependent tRNA surveillance pathway"/>
    <property type="evidence" value="ECO:0007669"/>
    <property type="project" value="TreeGrafter"/>
</dbReference>
<comment type="caution">
    <text evidence="4">The sequence shown here is derived from an EMBL/GenBank/DDBJ whole genome shotgun (WGS) entry which is preliminary data.</text>
</comment>
<evidence type="ECO:0000256" key="2">
    <source>
        <dbReference type="ARBA" id="ARBA00022490"/>
    </source>
</evidence>
<dbReference type="SUPFAM" id="SSF55666">
    <property type="entry name" value="Ribonuclease PH domain 2-like"/>
    <property type="match status" value="1"/>
</dbReference>
<dbReference type="PANTHER" id="PTHR11097">
    <property type="entry name" value="EXOSOME COMPLEX EXONUCLEASE RIBOSOMAL RNA PROCESSING PROTEIN"/>
    <property type="match status" value="1"/>
</dbReference>
<dbReference type="GO" id="GO:0034476">
    <property type="term" value="P:U5 snRNA 3'-end processing"/>
    <property type="evidence" value="ECO:0007669"/>
    <property type="project" value="TreeGrafter"/>
</dbReference>
<dbReference type="InterPro" id="IPR027408">
    <property type="entry name" value="PNPase/RNase_PH_dom_sf"/>
</dbReference>
<dbReference type="PANTHER" id="PTHR11097:SF27">
    <property type="entry name" value="POLYRIBONUCLEOTIDE NUCLEOTIDYLTRANSFERASE, PNPASE_RNASE PH DOMAIN PROTEIN-RELATED"/>
    <property type="match status" value="1"/>
</dbReference>
<dbReference type="InterPro" id="IPR036345">
    <property type="entry name" value="ExoRNase_PH_dom2_sf"/>
</dbReference>
<proteinExistence type="inferred from homology"/>
<evidence type="ECO:0000256" key="1">
    <source>
        <dbReference type="ARBA" id="ARBA00006678"/>
    </source>
</evidence>
<dbReference type="InterPro" id="IPR050590">
    <property type="entry name" value="Exosome_comp_Rrp42_subfam"/>
</dbReference>
<dbReference type="GO" id="GO:0000177">
    <property type="term" value="C:cytoplasmic exosome (RNase complex)"/>
    <property type="evidence" value="ECO:0007669"/>
    <property type="project" value="TreeGrafter"/>
</dbReference>
<dbReference type="GO" id="GO:0071035">
    <property type="term" value="P:nuclear polyadenylation-dependent rRNA catabolic process"/>
    <property type="evidence" value="ECO:0007669"/>
    <property type="project" value="TreeGrafter"/>
</dbReference>
<keyword evidence="2" id="KW-0963">Cytoplasm</keyword>
<organism evidence="4 5">
    <name type="scientific">Lactuca virosa</name>
    <dbReference type="NCBI Taxonomy" id="75947"/>
    <lineage>
        <taxon>Eukaryota</taxon>
        <taxon>Viridiplantae</taxon>
        <taxon>Streptophyta</taxon>
        <taxon>Embryophyta</taxon>
        <taxon>Tracheophyta</taxon>
        <taxon>Spermatophyta</taxon>
        <taxon>Magnoliopsida</taxon>
        <taxon>eudicotyledons</taxon>
        <taxon>Gunneridae</taxon>
        <taxon>Pentapetalae</taxon>
        <taxon>asterids</taxon>
        <taxon>campanulids</taxon>
        <taxon>Asterales</taxon>
        <taxon>Asteraceae</taxon>
        <taxon>Cichorioideae</taxon>
        <taxon>Cichorieae</taxon>
        <taxon>Lactucinae</taxon>
        <taxon>Lactuca</taxon>
    </lineage>
</organism>
<dbReference type="GO" id="GO:0034475">
    <property type="term" value="P:U4 snRNA 3'-end processing"/>
    <property type="evidence" value="ECO:0007669"/>
    <property type="project" value="TreeGrafter"/>
</dbReference>
<dbReference type="EMBL" id="CAKMRJ010004445">
    <property type="protein sequence ID" value="CAH1436025.1"/>
    <property type="molecule type" value="Genomic_DNA"/>
</dbReference>
<dbReference type="GO" id="GO:0034473">
    <property type="term" value="P:U1 snRNA 3'-end processing"/>
    <property type="evidence" value="ECO:0007669"/>
    <property type="project" value="TreeGrafter"/>
</dbReference>
<dbReference type="InterPro" id="IPR015847">
    <property type="entry name" value="ExoRNase_PH_dom2"/>
</dbReference>
<dbReference type="Gene3D" id="3.30.230.70">
    <property type="entry name" value="GHMP Kinase, N-terminal domain"/>
    <property type="match status" value="1"/>
</dbReference>
<dbReference type="GO" id="GO:0035925">
    <property type="term" value="F:mRNA 3'-UTR AU-rich region binding"/>
    <property type="evidence" value="ECO:0007669"/>
    <property type="project" value="TreeGrafter"/>
</dbReference>
<comment type="similarity">
    <text evidence="1">Belongs to the RNase PH family.</text>
</comment>
<dbReference type="GO" id="GO:0000176">
    <property type="term" value="C:nuclear exosome (RNase complex)"/>
    <property type="evidence" value="ECO:0007669"/>
    <property type="project" value="TreeGrafter"/>
</dbReference>
<keyword evidence="5" id="KW-1185">Reference proteome</keyword>
<accession>A0AAU9NAR1</accession>
<dbReference type="GO" id="GO:0071028">
    <property type="term" value="P:nuclear mRNA surveillance"/>
    <property type="evidence" value="ECO:0007669"/>
    <property type="project" value="TreeGrafter"/>
</dbReference>
<feature type="domain" description="Exoribonuclease phosphorolytic" evidence="3">
    <location>
        <begin position="81"/>
        <end position="143"/>
    </location>
</feature>